<keyword evidence="3" id="KW-1185">Reference proteome</keyword>
<organism evidence="2 3">
    <name type="scientific">Litomosoides sigmodontis</name>
    <name type="common">Filarial nematode worm</name>
    <dbReference type="NCBI Taxonomy" id="42156"/>
    <lineage>
        <taxon>Eukaryota</taxon>
        <taxon>Metazoa</taxon>
        <taxon>Ecdysozoa</taxon>
        <taxon>Nematoda</taxon>
        <taxon>Chromadorea</taxon>
        <taxon>Rhabditida</taxon>
        <taxon>Spirurina</taxon>
        <taxon>Spiruromorpha</taxon>
        <taxon>Filarioidea</taxon>
        <taxon>Onchocercidae</taxon>
        <taxon>Litomosoides</taxon>
    </lineage>
</organism>
<proteinExistence type="predicted"/>
<name>A0A3P6TJ93_LITSI</name>
<feature type="compositionally biased region" description="Basic residues" evidence="1">
    <location>
        <begin position="372"/>
        <end position="383"/>
    </location>
</feature>
<dbReference type="GO" id="GO:0005730">
    <property type="term" value="C:nucleolus"/>
    <property type="evidence" value="ECO:0007669"/>
    <property type="project" value="InterPro"/>
</dbReference>
<dbReference type="OMA" id="CTDARYV"/>
<sequence>MDCFVGASTGALKGISFKDSAFSNMNQIASLKPREDEITCMSWASEDQTELLTVQMDKQLRLFDTTSNEYTTLFSLGNGSGAVKGIKRTAVGTYISAIESGELSVSSSSGEIVKELNAGNNLIVMVPNYEQEGHYATGGKENPLKIWDIEKGEKIFMAKNVRPDELQLRVPVWVNDIRFIPKSQNIVTVTGRHQIRLYDPRTQRRPVKEMKWEEEPLTAMSLCRNEMHIVAGNTRGDIGLFDLRNKMHMVCKYKGCAGCISGIDAHQSAEYIASCSLDRFVRLHELNSKKLVKKVYCKARLNRILLCNKLSFLNNEGDIKQQMEHDDWQKIEEGDNNESSEDEALWNDMKHSKERQTKRKVRENGLEEVVKKPKSTKERKRKHDITMSDTSKRKKLVSGSKRKIESTDETVITTPLKKWVQII</sequence>
<dbReference type="GO" id="GO:0042273">
    <property type="term" value="P:ribosomal large subunit biogenesis"/>
    <property type="evidence" value="ECO:0007669"/>
    <property type="project" value="InterPro"/>
</dbReference>
<dbReference type="EMBL" id="UYRX01001084">
    <property type="protein sequence ID" value="VDK88096.1"/>
    <property type="molecule type" value="Genomic_DNA"/>
</dbReference>
<dbReference type="GO" id="GO:0030687">
    <property type="term" value="C:preribosome, large subunit precursor"/>
    <property type="evidence" value="ECO:0007669"/>
    <property type="project" value="TreeGrafter"/>
</dbReference>
<dbReference type="Pfam" id="PF00400">
    <property type="entry name" value="WD40"/>
    <property type="match status" value="1"/>
</dbReference>
<dbReference type="PANTHER" id="PTHR16038:SF4">
    <property type="entry name" value="WD REPEAT-CONTAINING PROTEIN 74"/>
    <property type="match status" value="1"/>
</dbReference>
<reference evidence="2 3" key="1">
    <citation type="submission" date="2018-08" db="EMBL/GenBank/DDBJ databases">
        <authorList>
            <person name="Laetsch R D."/>
            <person name="Stevens L."/>
            <person name="Kumar S."/>
            <person name="Blaxter L. M."/>
        </authorList>
    </citation>
    <scope>NUCLEOTIDE SEQUENCE [LARGE SCALE GENOMIC DNA]</scope>
</reference>
<gene>
    <name evidence="2" type="ORF">NLS_LOCUS8493</name>
</gene>
<dbReference type="InterPro" id="IPR036322">
    <property type="entry name" value="WD40_repeat_dom_sf"/>
</dbReference>
<dbReference type="Proteomes" id="UP000277928">
    <property type="component" value="Unassembled WGS sequence"/>
</dbReference>
<dbReference type="InterPro" id="IPR037379">
    <property type="entry name" value="WDR74/Nsa1"/>
</dbReference>
<feature type="region of interest" description="Disordered" evidence="1">
    <location>
        <begin position="332"/>
        <end position="405"/>
    </location>
</feature>
<evidence type="ECO:0000256" key="1">
    <source>
        <dbReference type="SAM" id="MobiDB-lite"/>
    </source>
</evidence>
<feature type="compositionally biased region" description="Acidic residues" evidence="1">
    <location>
        <begin position="334"/>
        <end position="345"/>
    </location>
</feature>
<dbReference type="SMART" id="SM00320">
    <property type="entry name" value="WD40"/>
    <property type="match status" value="4"/>
</dbReference>
<dbReference type="AlphaFoldDB" id="A0A3P6TJ93"/>
<dbReference type="InterPro" id="IPR001680">
    <property type="entry name" value="WD40_rpt"/>
</dbReference>
<dbReference type="PANTHER" id="PTHR16038">
    <property type="entry name" value="NOP SEVEN ASSOCIATED PROTEIN 1"/>
    <property type="match status" value="1"/>
</dbReference>
<feature type="compositionally biased region" description="Basic and acidic residues" evidence="1">
    <location>
        <begin position="362"/>
        <end position="371"/>
    </location>
</feature>
<dbReference type="OrthoDB" id="18388at2759"/>
<dbReference type="Gene3D" id="2.130.10.10">
    <property type="entry name" value="YVTN repeat-like/Quinoprotein amine dehydrogenase"/>
    <property type="match status" value="2"/>
</dbReference>
<dbReference type="STRING" id="42156.A0A3P6TJ93"/>
<accession>A0A3P6TJ93</accession>
<dbReference type="SUPFAM" id="SSF50978">
    <property type="entry name" value="WD40 repeat-like"/>
    <property type="match status" value="1"/>
</dbReference>
<protein>
    <submittedName>
        <fullName evidence="2">Uncharacterized protein</fullName>
    </submittedName>
</protein>
<dbReference type="InterPro" id="IPR015943">
    <property type="entry name" value="WD40/YVTN_repeat-like_dom_sf"/>
</dbReference>
<evidence type="ECO:0000313" key="3">
    <source>
        <dbReference type="Proteomes" id="UP000277928"/>
    </source>
</evidence>
<evidence type="ECO:0000313" key="2">
    <source>
        <dbReference type="EMBL" id="VDK88096.1"/>
    </source>
</evidence>